<feature type="domain" description="Tf2-1-like SH3-like" evidence="2">
    <location>
        <begin position="255"/>
        <end position="305"/>
    </location>
</feature>
<dbReference type="InterPro" id="IPR005162">
    <property type="entry name" value="Retrotrans_gag_dom"/>
</dbReference>
<evidence type="ECO:0000259" key="2">
    <source>
        <dbReference type="Pfam" id="PF24626"/>
    </source>
</evidence>
<dbReference type="Pfam" id="PF03732">
    <property type="entry name" value="Retrotrans_gag"/>
    <property type="match status" value="1"/>
</dbReference>
<protein>
    <recommendedName>
        <fullName evidence="4">Retrotransposon gag domain-containing protein</fullName>
    </recommendedName>
</protein>
<comment type="caution">
    <text evidence="3">The sequence shown here is derived from an EMBL/GenBank/DDBJ whole genome shotgun (WGS) entry which is preliminary data.</text>
</comment>
<evidence type="ECO:0000259" key="1">
    <source>
        <dbReference type="Pfam" id="PF03732"/>
    </source>
</evidence>
<dbReference type="AlphaFoldDB" id="A0A6N2CIN1"/>
<evidence type="ECO:0008006" key="4">
    <source>
        <dbReference type="Google" id="ProtNLM"/>
    </source>
</evidence>
<accession>A0A6N2CIN1</accession>
<dbReference type="InterPro" id="IPR056924">
    <property type="entry name" value="SH3_Tf2-1"/>
</dbReference>
<organism evidence="3">
    <name type="scientific">Solanum chilense</name>
    <name type="common">Tomato</name>
    <name type="synonym">Lycopersicon chilense</name>
    <dbReference type="NCBI Taxonomy" id="4083"/>
    <lineage>
        <taxon>Eukaryota</taxon>
        <taxon>Viridiplantae</taxon>
        <taxon>Streptophyta</taxon>
        <taxon>Embryophyta</taxon>
        <taxon>Tracheophyta</taxon>
        <taxon>Spermatophyta</taxon>
        <taxon>Magnoliopsida</taxon>
        <taxon>eudicotyledons</taxon>
        <taxon>Gunneridae</taxon>
        <taxon>Pentapetalae</taxon>
        <taxon>asterids</taxon>
        <taxon>lamiids</taxon>
        <taxon>Solanales</taxon>
        <taxon>Solanaceae</taxon>
        <taxon>Solanoideae</taxon>
        <taxon>Solaneae</taxon>
        <taxon>Solanum</taxon>
        <taxon>Solanum subgen. Lycopersicon</taxon>
    </lineage>
</organism>
<dbReference type="Pfam" id="PF24626">
    <property type="entry name" value="SH3_Tf2-1"/>
    <property type="match status" value="1"/>
</dbReference>
<name>A0A6N2CIN1_SOLCI</name>
<dbReference type="EMBL" id="RXGB01000132">
    <property type="protein sequence ID" value="TMX05064.1"/>
    <property type="molecule type" value="Genomic_DNA"/>
</dbReference>
<sequence>MSRTWFNQWKDGRDENAQHLSWACFEEAFLGHFFCLELKEKKVREFPTLKRDSLSVHEYGLKFTKMSRHDPDMQLQDERLRDIEEYRKKKAKRGLHHHLLLHLHQEIEVSIMAEISRTSRLDKTSPKVVWHKEVAWLLQVGCGNPGNRANLHHLLHQKGLLSRGATFGNGGGANRLYAITSLQEQENPLHAVTGKANVVADALSRQVKVEHQRAGGLAQNIELSEWKWEIINMDFVIGFPRADRPDLVHQAIEKAKFGKKEKLNPRYIGPYRISKRIDNVAYEMDLPQELAAVHLVFHIFILKKCTGDPSLNVPTKNVGIKDILSYEEILDQILDHQAHKLRTKKVTSVKVLWRNQFVEATWKAERIKRKDIHITLNP</sequence>
<evidence type="ECO:0000313" key="3">
    <source>
        <dbReference type="EMBL" id="TMX05064.1"/>
    </source>
</evidence>
<dbReference type="PANTHER" id="PTHR46148:SF56">
    <property type="entry name" value="RETROTRANSPOSON PROTEIN"/>
    <property type="match status" value="1"/>
</dbReference>
<feature type="domain" description="Retrotransposon gag" evidence="1">
    <location>
        <begin position="3"/>
        <end position="80"/>
    </location>
</feature>
<dbReference type="PANTHER" id="PTHR46148">
    <property type="entry name" value="CHROMO DOMAIN-CONTAINING PROTEIN"/>
    <property type="match status" value="1"/>
</dbReference>
<gene>
    <name evidence="3" type="ORF">EJD97_002624</name>
</gene>
<proteinExistence type="predicted"/>
<reference evidence="3" key="1">
    <citation type="submission" date="2019-05" db="EMBL/GenBank/DDBJ databases">
        <title>The de novo reference genome and transcriptome assemblies of the wild tomato species Solanum chilense.</title>
        <authorList>
            <person name="Stam R."/>
            <person name="Nosenko T."/>
            <person name="Hoerger A.C."/>
            <person name="Stephan W."/>
            <person name="Seidel M.A."/>
            <person name="Kuhn J.M.M."/>
            <person name="Haberer G."/>
            <person name="Tellier A."/>
        </authorList>
    </citation>
    <scope>NUCLEOTIDE SEQUENCE</scope>
    <source>
        <tissue evidence="3">Mature leaves</tissue>
    </source>
</reference>